<dbReference type="GO" id="GO:0005524">
    <property type="term" value="F:ATP binding"/>
    <property type="evidence" value="ECO:0007669"/>
    <property type="project" value="UniProtKB-KW"/>
</dbReference>
<dbReference type="SUPFAM" id="SSF52540">
    <property type="entry name" value="P-loop containing nucleoside triphosphate hydrolases"/>
    <property type="match status" value="1"/>
</dbReference>
<comment type="caution">
    <text evidence="8">The sequence shown here is derived from an EMBL/GenBank/DDBJ whole genome shotgun (WGS) entry which is preliminary data.</text>
</comment>
<evidence type="ECO:0000313" key="8">
    <source>
        <dbReference type="EMBL" id="CAA0836123.1"/>
    </source>
</evidence>
<dbReference type="InterPro" id="IPR027417">
    <property type="entry name" value="P-loop_NTPase"/>
</dbReference>
<comment type="subcellular location">
    <subcellularLocation>
        <location evidence="1">Mitochondrion outer membrane</location>
        <topology evidence="1">Single-pass membrane protein</topology>
    </subcellularLocation>
</comment>
<dbReference type="InterPro" id="IPR003960">
    <property type="entry name" value="ATPase_AAA_CS"/>
</dbReference>
<keyword evidence="8" id="KW-0378">Hydrolase</keyword>
<evidence type="ECO:0000256" key="6">
    <source>
        <dbReference type="RuleBase" id="RU003651"/>
    </source>
</evidence>
<organism evidence="8 9">
    <name type="scientific">Striga hermonthica</name>
    <name type="common">Purple witchweed</name>
    <name type="synonym">Buchnera hermonthica</name>
    <dbReference type="NCBI Taxonomy" id="68872"/>
    <lineage>
        <taxon>Eukaryota</taxon>
        <taxon>Viridiplantae</taxon>
        <taxon>Streptophyta</taxon>
        <taxon>Embryophyta</taxon>
        <taxon>Tracheophyta</taxon>
        <taxon>Spermatophyta</taxon>
        <taxon>Magnoliopsida</taxon>
        <taxon>eudicotyledons</taxon>
        <taxon>Gunneridae</taxon>
        <taxon>Pentapetalae</taxon>
        <taxon>asterids</taxon>
        <taxon>lamiids</taxon>
        <taxon>Lamiales</taxon>
        <taxon>Orobanchaceae</taxon>
        <taxon>Buchnereae</taxon>
        <taxon>Striga</taxon>
    </lineage>
</organism>
<dbReference type="Pfam" id="PF00004">
    <property type="entry name" value="AAA"/>
    <property type="match status" value="1"/>
</dbReference>
<dbReference type="AlphaFoldDB" id="A0A9N7NQS3"/>
<dbReference type="PANTHER" id="PTHR45644:SF56">
    <property type="entry name" value="AAA ATPASE, PUTATIVE (AFU_ORTHOLOGUE AFUA_2G12920)-RELATED"/>
    <property type="match status" value="1"/>
</dbReference>
<protein>
    <submittedName>
        <fullName evidence="8">P-loop containing nucleoside triphosphate hydrolases superfamily protein</fullName>
    </submittedName>
</protein>
<keyword evidence="4 6" id="KW-0067">ATP-binding</keyword>
<dbReference type="SMART" id="SM00382">
    <property type="entry name" value="AAA"/>
    <property type="match status" value="1"/>
</dbReference>
<keyword evidence="3" id="KW-0472">Membrane</keyword>
<proteinExistence type="inferred from homology"/>
<dbReference type="InterPro" id="IPR003959">
    <property type="entry name" value="ATPase_AAA_core"/>
</dbReference>
<sequence length="685" mass="78038">MAEIIKMQFRDKLLEKIVAPEDLLNYSWKKFPYYINEHDKNVLIECVVGRLKRNKCSRLVSSTGRISLRSFPGDRVKYIGQSSYIKENNRTLCSGQRGIVRELNDDKVAVFFYISGLRTKEAEEKDAKIQVPFVQWLDAKDFEHDDDARIHNCHVGMEVLCEILESRQPIIVYFSDAFPFRWFPKTASSKIRKEFHRKLKDMLDQLWGRMVLICGQSSWEVGSQESANSVSFLRDPYNVVVFYFPCLKKLINEPEVTNYTQLEETKMIFPNVVPISVPTEDNILKTFCEQIHEDWKMLTSRNNLSEMRKVLKKYGLKCNGVDRVNTDGLNLNKQKAEKIIGWATNHYLFSCDLPSFNEVPQESVELAVMRLKELETKSKKEPSKTPKDLASDDYEMTFVPSVISAEEIGIKFDDVGALENVKKALNEIFILPLKRPELFSRGNLLRPCKGLLLFGPPGTGKTLMAKALATESGANFINITPSSLTSMWYGDEENLTRGLFSFARKLAPVIIFVDEVDALLGARGGNSEHEATRRLRNEFMACWDGLTSKDNERILVIGATNRPFDLDDAVIRRMPRRIYVDLPDVEVRLKILKVILAKEELENGFSYEQLAKATESYSGSDLKNLCVAAAYIPVQEFLEEESKASNPLHMVADSVSLLGLGIITKNLNLPVKVVFRGICWEVGSQ</sequence>
<dbReference type="InterPro" id="IPR041569">
    <property type="entry name" value="AAA_lid_3"/>
</dbReference>
<dbReference type="PROSITE" id="PS00674">
    <property type="entry name" value="AAA"/>
    <property type="match status" value="1"/>
</dbReference>
<gene>
    <name evidence="8" type="ORF">SHERM_03244</name>
</gene>
<evidence type="ECO:0000256" key="5">
    <source>
        <dbReference type="ARBA" id="ARBA00023128"/>
    </source>
</evidence>
<dbReference type="Gene3D" id="1.10.8.60">
    <property type="match status" value="1"/>
</dbReference>
<evidence type="ECO:0000256" key="2">
    <source>
        <dbReference type="ARBA" id="ARBA00022741"/>
    </source>
</evidence>
<name>A0A9N7NQS3_STRHE</name>
<evidence type="ECO:0000256" key="3">
    <source>
        <dbReference type="ARBA" id="ARBA00022787"/>
    </source>
</evidence>
<dbReference type="Proteomes" id="UP001153555">
    <property type="component" value="Unassembled WGS sequence"/>
</dbReference>
<evidence type="ECO:0000259" key="7">
    <source>
        <dbReference type="SMART" id="SM00382"/>
    </source>
</evidence>
<evidence type="ECO:0000256" key="1">
    <source>
        <dbReference type="ARBA" id="ARBA00004572"/>
    </source>
</evidence>
<dbReference type="PANTHER" id="PTHR45644">
    <property type="entry name" value="AAA ATPASE, PUTATIVE (AFU_ORTHOLOGUE AFUA_2G12920)-RELATED-RELATED"/>
    <property type="match status" value="1"/>
</dbReference>
<dbReference type="GO" id="GO:0016887">
    <property type="term" value="F:ATP hydrolysis activity"/>
    <property type="evidence" value="ECO:0007669"/>
    <property type="project" value="InterPro"/>
</dbReference>
<dbReference type="OrthoDB" id="10254455at2759"/>
<comment type="similarity">
    <text evidence="6">Belongs to the AAA ATPase family.</text>
</comment>
<dbReference type="GO" id="GO:0005741">
    <property type="term" value="C:mitochondrial outer membrane"/>
    <property type="evidence" value="ECO:0007669"/>
    <property type="project" value="UniProtKB-SubCell"/>
</dbReference>
<dbReference type="InterPro" id="IPR051701">
    <property type="entry name" value="Mito_OM_Translocase_MSP1"/>
</dbReference>
<dbReference type="Gene3D" id="3.40.50.300">
    <property type="entry name" value="P-loop containing nucleotide triphosphate hydrolases"/>
    <property type="match status" value="1"/>
</dbReference>
<feature type="domain" description="AAA+ ATPase" evidence="7">
    <location>
        <begin position="447"/>
        <end position="584"/>
    </location>
</feature>
<evidence type="ECO:0000313" key="9">
    <source>
        <dbReference type="Proteomes" id="UP001153555"/>
    </source>
</evidence>
<keyword evidence="2 6" id="KW-0547">Nucleotide-binding</keyword>
<keyword evidence="9" id="KW-1185">Reference proteome</keyword>
<accession>A0A9N7NQS3</accession>
<evidence type="ECO:0000256" key="4">
    <source>
        <dbReference type="ARBA" id="ARBA00022840"/>
    </source>
</evidence>
<reference evidence="8" key="1">
    <citation type="submission" date="2019-12" db="EMBL/GenBank/DDBJ databases">
        <authorList>
            <person name="Scholes J."/>
        </authorList>
    </citation>
    <scope>NUCLEOTIDE SEQUENCE</scope>
</reference>
<dbReference type="Pfam" id="PF17862">
    <property type="entry name" value="AAA_lid_3"/>
    <property type="match status" value="1"/>
</dbReference>
<dbReference type="EMBL" id="CACSLK010030184">
    <property type="protein sequence ID" value="CAA0836123.1"/>
    <property type="molecule type" value="Genomic_DNA"/>
</dbReference>
<keyword evidence="3" id="KW-1000">Mitochondrion outer membrane</keyword>
<keyword evidence="5" id="KW-0496">Mitochondrion</keyword>
<dbReference type="InterPro" id="IPR003593">
    <property type="entry name" value="AAA+_ATPase"/>
</dbReference>